<dbReference type="PANTHER" id="PTHR11352">
    <property type="entry name" value="PROLIFERATING CELL NUCLEAR ANTIGEN"/>
    <property type="match status" value="1"/>
</dbReference>
<dbReference type="GO" id="GO:0019985">
    <property type="term" value="P:translesion synthesis"/>
    <property type="evidence" value="ECO:0007669"/>
    <property type="project" value="TreeGrafter"/>
</dbReference>
<dbReference type="PRINTS" id="PR00339">
    <property type="entry name" value="PCNACYCLIN"/>
</dbReference>
<dbReference type="InterPro" id="IPR046938">
    <property type="entry name" value="DNA_clamp_sf"/>
</dbReference>
<dbReference type="GeneID" id="41332278"/>
<dbReference type="CDD" id="cd00577">
    <property type="entry name" value="PCNA"/>
    <property type="match status" value="1"/>
</dbReference>
<dbReference type="GO" id="GO:0006272">
    <property type="term" value="P:leading strand elongation"/>
    <property type="evidence" value="ECO:0007669"/>
    <property type="project" value="TreeGrafter"/>
</dbReference>
<evidence type="ECO:0000313" key="6">
    <source>
        <dbReference type="EMBL" id="AAR26830.1"/>
    </source>
</evidence>
<sequence>MVEDQEQPTCDGRKLIALLRTSQSTQFKNLCECLKELLTDVNLEFIQDKGIRLVSIDPGRVAMVHLVINSVEYFYAQGTVTAGLNMSFLYRMIRCLTSGDSMEWRVFEDDPHTMHIELYNNDRRTRTVSSIKLLDLDEVDISIPEVEYDRIVSMPSSELSKHVREMIAVSNYVTVRTTKTTLQFIAEGDMATSHITIHPTASGLNWKYSDDVVGTIEGKFVVRYLEKFGRVGVEANVELFLKKNFPLILRYELTIGTLRFVIAPVKDA</sequence>
<organism evidence="6">
    <name type="scientific">Feldmannia irregularis virus a</name>
    <dbReference type="NCBI Taxonomy" id="231992"/>
    <lineage>
        <taxon>Viruses</taxon>
        <taxon>Varidnaviria</taxon>
        <taxon>Bamfordvirae</taxon>
        <taxon>Nucleocytoviricota</taxon>
        <taxon>Megaviricetes</taxon>
        <taxon>Algavirales</taxon>
        <taxon>Phycodnaviridae</taxon>
        <taxon>Phaeovirus</taxon>
        <taxon>Phaeovirus irregularis</taxon>
    </lineage>
</organism>
<reference evidence="6" key="1">
    <citation type="journal article" date="2003" name="J. Mol. Evol.">
        <title>Comparisons of two large phaeoviral genomes and evolutionary implications.</title>
        <authorList>
            <person name="Delaroque N."/>
            <person name="Boland W."/>
            <person name="Muller D.G."/>
            <person name="Knippers R."/>
        </authorList>
    </citation>
    <scope>NUCLEOTIDE SEQUENCE</scope>
    <source>
        <strain evidence="6">FirrV-1</strain>
    </source>
</reference>
<dbReference type="SUPFAM" id="SSF55979">
    <property type="entry name" value="DNA clamp"/>
    <property type="match status" value="2"/>
</dbReference>
<dbReference type="GO" id="GO:0006275">
    <property type="term" value="P:regulation of DNA replication"/>
    <property type="evidence" value="ECO:0007669"/>
    <property type="project" value="InterPro"/>
</dbReference>
<accession>Q6XM81</accession>
<dbReference type="Pfam" id="PF02747">
    <property type="entry name" value="PCNA_C"/>
    <property type="match status" value="1"/>
</dbReference>
<name>Q6XM81_9PHYC</name>
<evidence type="ECO:0000259" key="4">
    <source>
        <dbReference type="Pfam" id="PF00705"/>
    </source>
</evidence>
<dbReference type="GO" id="GO:0006298">
    <property type="term" value="P:mismatch repair"/>
    <property type="evidence" value="ECO:0007669"/>
    <property type="project" value="TreeGrafter"/>
</dbReference>
<evidence type="ECO:0000259" key="5">
    <source>
        <dbReference type="Pfam" id="PF02747"/>
    </source>
</evidence>
<feature type="domain" description="Proliferating cell nuclear antigen PCNA C-terminal" evidence="5">
    <location>
        <begin position="143"/>
        <end position="264"/>
    </location>
</feature>
<dbReference type="PANTHER" id="PTHR11352:SF0">
    <property type="entry name" value="PROLIFERATING CELL NUCLEAR ANTIGEN"/>
    <property type="match status" value="1"/>
</dbReference>
<dbReference type="InterPro" id="IPR022648">
    <property type="entry name" value="Pr_cel_nuc_antig_N"/>
</dbReference>
<reference evidence="6" key="2">
    <citation type="submission" date="2003-01" db="EMBL/GenBank/DDBJ databases">
        <title>Partial Nucleotide Sequence of the Feldmannia irregularis Virus FirrV-1 Genome: On the Evolution of Large Phaeoviral Genomes.</title>
        <authorList>
            <person name="Delaroque N."/>
            <person name="Knippers R."/>
            <person name="Mueller D.G."/>
            <person name="Boland W."/>
        </authorList>
    </citation>
    <scope>NUCLEOTIDE SEQUENCE</scope>
    <source>
        <strain evidence="6">FirrV-1</strain>
    </source>
</reference>
<evidence type="ECO:0000256" key="3">
    <source>
        <dbReference type="RuleBase" id="RU003671"/>
    </source>
</evidence>
<dbReference type="GO" id="GO:0003677">
    <property type="term" value="F:DNA binding"/>
    <property type="evidence" value="ECO:0007669"/>
    <property type="project" value="UniProtKB-KW"/>
</dbReference>
<dbReference type="GO" id="GO:0030337">
    <property type="term" value="F:DNA polymerase processivity factor activity"/>
    <property type="evidence" value="ECO:0007669"/>
    <property type="project" value="InterPro"/>
</dbReference>
<evidence type="ECO:0000256" key="2">
    <source>
        <dbReference type="ARBA" id="ARBA00023125"/>
    </source>
</evidence>
<dbReference type="Pfam" id="PF00705">
    <property type="entry name" value="PCNA_N"/>
    <property type="match status" value="1"/>
</dbReference>
<keyword evidence="2 3" id="KW-0238">DNA-binding</keyword>
<dbReference type="InterPro" id="IPR022649">
    <property type="entry name" value="Pr_cel_nuc_antig_C"/>
</dbReference>
<dbReference type="RefSeq" id="YP_009665682.1">
    <property type="nucleotide sequence ID" value="NC_043254.1"/>
</dbReference>
<dbReference type="InterPro" id="IPR000730">
    <property type="entry name" value="Pr_cel_nuc_antig"/>
</dbReference>
<protein>
    <submittedName>
        <fullName evidence="6">FirrV-1-A6</fullName>
    </submittedName>
</protein>
<comment type="similarity">
    <text evidence="1 3">Belongs to the PCNA family.</text>
</comment>
<keyword evidence="3" id="KW-0235">DNA replication</keyword>
<evidence type="ECO:0000256" key="1">
    <source>
        <dbReference type="ARBA" id="ARBA00010462"/>
    </source>
</evidence>
<dbReference type="KEGG" id="vg:41332278"/>
<proteinExistence type="inferred from homology"/>
<feature type="domain" description="Proliferating cell nuclear antigen PCNA N-terminal" evidence="4">
    <location>
        <begin position="20"/>
        <end position="138"/>
    </location>
</feature>
<dbReference type="NCBIfam" id="TIGR00590">
    <property type="entry name" value="pcna"/>
    <property type="match status" value="1"/>
</dbReference>
<dbReference type="Gene3D" id="3.70.10.10">
    <property type="match status" value="1"/>
</dbReference>
<dbReference type="EMBL" id="AY225133">
    <property type="protein sequence ID" value="AAR26830.1"/>
    <property type="molecule type" value="Genomic_DNA"/>
</dbReference>